<dbReference type="InterPro" id="IPR036116">
    <property type="entry name" value="FN3_sf"/>
</dbReference>
<sequence>ILGAPLVELTVLQNYINVTIKGPFRWRTKRAKKDTMEDLCKIFPHMIYSVSVFSSRSDHTNNMRLKNGNLTLGPLDFSTQICVVVQAQSESRPLAYKPSERL</sequence>
<evidence type="ECO:0000259" key="1">
    <source>
        <dbReference type="Pfam" id="PF09294"/>
    </source>
</evidence>
<reference evidence="2 3" key="1">
    <citation type="submission" date="2024-05" db="EMBL/GenBank/DDBJ databases">
        <title>Genome sequencing and assembly of Indian major carp, Cirrhinus mrigala (Hamilton, 1822).</title>
        <authorList>
            <person name="Mohindra V."/>
            <person name="Chowdhury L.M."/>
            <person name="Lal K."/>
            <person name="Jena J.K."/>
        </authorList>
    </citation>
    <scope>NUCLEOTIDE SEQUENCE [LARGE SCALE GENOMIC DNA]</scope>
    <source>
        <strain evidence="2">CM1030</strain>
        <tissue evidence="2">Blood</tissue>
    </source>
</reference>
<dbReference type="EMBL" id="JAMKFB020000020">
    <property type="protein sequence ID" value="KAL0163629.1"/>
    <property type="molecule type" value="Genomic_DNA"/>
</dbReference>
<dbReference type="Gene3D" id="2.60.40.10">
    <property type="entry name" value="Immunoglobulins"/>
    <property type="match status" value="1"/>
</dbReference>
<feature type="domain" description="Interferon/interleukin receptor" evidence="1">
    <location>
        <begin position="1"/>
        <end position="100"/>
    </location>
</feature>
<dbReference type="Proteomes" id="UP001529510">
    <property type="component" value="Unassembled WGS sequence"/>
</dbReference>
<name>A0ABD0NP92_CIRMR</name>
<evidence type="ECO:0000313" key="3">
    <source>
        <dbReference type="Proteomes" id="UP001529510"/>
    </source>
</evidence>
<evidence type="ECO:0000313" key="2">
    <source>
        <dbReference type="EMBL" id="KAL0163629.1"/>
    </source>
</evidence>
<dbReference type="InterPro" id="IPR015373">
    <property type="entry name" value="Interferon/interleukin_rcp_dom"/>
</dbReference>
<feature type="non-terminal residue" evidence="2">
    <location>
        <position position="1"/>
    </location>
</feature>
<feature type="non-terminal residue" evidence="2">
    <location>
        <position position="102"/>
    </location>
</feature>
<comment type="caution">
    <text evidence="2">The sequence shown here is derived from an EMBL/GenBank/DDBJ whole genome shotgun (WGS) entry which is preliminary data.</text>
</comment>
<dbReference type="Pfam" id="PF09294">
    <property type="entry name" value="Interfer-bind"/>
    <property type="match status" value="1"/>
</dbReference>
<dbReference type="AlphaFoldDB" id="A0ABD0NP92"/>
<accession>A0ABD0NP92</accession>
<proteinExistence type="predicted"/>
<organism evidence="2 3">
    <name type="scientific">Cirrhinus mrigala</name>
    <name type="common">Mrigala</name>
    <dbReference type="NCBI Taxonomy" id="683832"/>
    <lineage>
        <taxon>Eukaryota</taxon>
        <taxon>Metazoa</taxon>
        <taxon>Chordata</taxon>
        <taxon>Craniata</taxon>
        <taxon>Vertebrata</taxon>
        <taxon>Euteleostomi</taxon>
        <taxon>Actinopterygii</taxon>
        <taxon>Neopterygii</taxon>
        <taxon>Teleostei</taxon>
        <taxon>Ostariophysi</taxon>
        <taxon>Cypriniformes</taxon>
        <taxon>Cyprinidae</taxon>
        <taxon>Labeoninae</taxon>
        <taxon>Labeonini</taxon>
        <taxon>Cirrhinus</taxon>
    </lineage>
</organism>
<dbReference type="SUPFAM" id="SSF49265">
    <property type="entry name" value="Fibronectin type III"/>
    <property type="match status" value="1"/>
</dbReference>
<protein>
    <recommendedName>
        <fullName evidence="1">Interferon/interleukin receptor domain-containing protein</fullName>
    </recommendedName>
</protein>
<dbReference type="InterPro" id="IPR013783">
    <property type="entry name" value="Ig-like_fold"/>
</dbReference>
<gene>
    <name evidence="2" type="ORF">M9458_039382</name>
</gene>
<keyword evidence="3" id="KW-1185">Reference proteome</keyword>